<dbReference type="InterPro" id="IPR002838">
    <property type="entry name" value="AIM24"/>
</dbReference>
<protein>
    <recommendedName>
        <fullName evidence="1">Altered inheritance of mitochondria protein 24, mitochondrial</fullName>
    </recommendedName>
</protein>
<dbReference type="AlphaFoldDB" id="A0A8H3IL17"/>
<dbReference type="OrthoDB" id="1705416at2759"/>
<dbReference type="Proteomes" id="UP000664169">
    <property type="component" value="Unassembled WGS sequence"/>
</dbReference>
<name>A0A8H3IL17_9LECA</name>
<dbReference type="Pfam" id="PF01987">
    <property type="entry name" value="AIM24"/>
    <property type="match status" value="1"/>
</dbReference>
<dbReference type="PANTHER" id="PTHR43657">
    <property type="entry name" value="TRYPTOPHAN RNA-BINDING ATTENUATOR PROTEIN-LIKE PROTEIN"/>
    <property type="match status" value="1"/>
</dbReference>
<proteinExistence type="inferred from homology"/>
<dbReference type="SUPFAM" id="SSF51219">
    <property type="entry name" value="TRAP-like"/>
    <property type="match status" value="1"/>
</dbReference>
<evidence type="ECO:0000256" key="1">
    <source>
        <dbReference type="RuleBase" id="RU363045"/>
    </source>
</evidence>
<dbReference type="PANTHER" id="PTHR43657:SF1">
    <property type="entry name" value="ALTERED INHERITANCE OF MITOCHONDRIA PROTEIN 24, MITOCHONDRIAL"/>
    <property type="match status" value="1"/>
</dbReference>
<dbReference type="NCBIfam" id="TIGR00266">
    <property type="entry name" value="TIGR00266 family protein"/>
    <property type="match status" value="1"/>
</dbReference>
<evidence type="ECO:0000256" key="2">
    <source>
        <dbReference type="SAM" id="MobiDB-lite"/>
    </source>
</evidence>
<dbReference type="InterPro" id="IPR036983">
    <property type="entry name" value="AIM24_sf"/>
</dbReference>
<feature type="compositionally biased region" description="Pro residues" evidence="2">
    <location>
        <begin position="12"/>
        <end position="26"/>
    </location>
</feature>
<feature type="region of interest" description="Disordered" evidence="2">
    <location>
        <begin position="1"/>
        <end position="116"/>
    </location>
</feature>
<comment type="similarity">
    <text evidence="1">Belongs to the AIM24 family.</text>
</comment>
<comment type="subcellular location">
    <subcellularLocation>
        <location evidence="1">Mitochondrion</location>
    </subcellularLocation>
</comment>
<dbReference type="EMBL" id="CAJPDQ010000012">
    <property type="protein sequence ID" value="CAF9917559.1"/>
    <property type="molecule type" value="Genomic_DNA"/>
</dbReference>
<sequence length="366" mass="38806">MAQNGAGQSNYFPPPPSQSFPPPPTSSTPNESSQRFYPPPPQSPPANQINFAPPPISKSPSNNVPASLPTLTQLQRTPSYNNPTPQMYSPPPMSAPPTQTSFQFPDSGREKPTISRQGTMDSLAAIPSASHFVGAALSQDDVGTFNGGSYRISHRNSNTIITLQLAMGCPLIAKPGVMIAMSPTITLKGAVKFSMKKLIAGGEMAHSHYTGPGELLFAPSYLGDVTTLRLTGKEKQQWFVGKDAFLACTSGVTRDYKNQGLGKAIFSGEGLFVLKVSGIGLLWISSFGAIIRKDIADGEKYIIDNGHLVAWNCNYVIERVASGGIISGMVSGEGLVCKFTGPGTVFLQTRNPTAMAAYLGGQHLAA</sequence>
<organism evidence="3 4">
    <name type="scientific">Gomphillus americanus</name>
    <dbReference type="NCBI Taxonomy" id="1940652"/>
    <lineage>
        <taxon>Eukaryota</taxon>
        <taxon>Fungi</taxon>
        <taxon>Dikarya</taxon>
        <taxon>Ascomycota</taxon>
        <taxon>Pezizomycotina</taxon>
        <taxon>Lecanoromycetes</taxon>
        <taxon>OSLEUM clade</taxon>
        <taxon>Ostropomycetidae</taxon>
        <taxon>Ostropales</taxon>
        <taxon>Graphidaceae</taxon>
        <taxon>Gomphilloideae</taxon>
        <taxon>Gomphillus</taxon>
    </lineage>
</organism>
<accession>A0A8H3IL17</accession>
<evidence type="ECO:0000313" key="4">
    <source>
        <dbReference type="Proteomes" id="UP000664169"/>
    </source>
</evidence>
<dbReference type="InterPro" id="IPR016031">
    <property type="entry name" value="Trp_RNA-bd_attenuator-like_dom"/>
</dbReference>
<dbReference type="Gene3D" id="3.60.160.10">
    <property type="entry name" value="Mitochondrial biogenesis AIM24"/>
    <property type="match status" value="1"/>
</dbReference>
<comment type="caution">
    <text evidence="3">The sequence shown here is derived from an EMBL/GenBank/DDBJ whole genome shotgun (WGS) entry which is preliminary data.</text>
</comment>
<reference evidence="3" key="1">
    <citation type="submission" date="2021-03" db="EMBL/GenBank/DDBJ databases">
        <authorList>
            <person name="Tagirdzhanova G."/>
        </authorList>
    </citation>
    <scope>NUCLEOTIDE SEQUENCE</scope>
</reference>
<dbReference type="GO" id="GO:0005739">
    <property type="term" value="C:mitochondrion"/>
    <property type="evidence" value="ECO:0007669"/>
    <property type="project" value="UniProtKB-SubCell"/>
</dbReference>
<keyword evidence="4" id="KW-1185">Reference proteome</keyword>
<feature type="compositionally biased region" description="Polar residues" evidence="2">
    <location>
        <begin position="58"/>
        <end position="87"/>
    </location>
</feature>
<keyword evidence="1" id="KW-0496">Mitochondrion</keyword>
<gene>
    <name evidence="3" type="ORF">GOMPHAMPRED_001306</name>
</gene>
<evidence type="ECO:0000313" key="3">
    <source>
        <dbReference type="EMBL" id="CAF9917559.1"/>
    </source>
</evidence>